<keyword evidence="11" id="KW-0234">DNA repair</keyword>
<evidence type="ECO:0000256" key="6">
    <source>
        <dbReference type="ARBA" id="ARBA00022679"/>
    </source>
</evidence>
<feature type="domain" description="PI3K/PI4K catalytic" evidence="17">
    <location>
        <begin position="1512"/>
        <end position="1835"/>
    </location>
</feature>
<dbReference type="InterPro" id="IPR016024">
    <property type="entry name" value="ARM-type_fold"/>
</dbReference>
<evidence type="ECO:0000256" key="15">
    <source>
        <dbReference type="ARBA" id="ARBA00048679"/>
    </source>
</evidence>
<dbReference type="OrthoDB" id="381190at2759"/>
<dbReference type="GO" id="GO:0005634">
    <property type="term" value="C:nucleus"/>
    <property type="evidence" value="ECO:0007669"/>
    <property type="project" value="UniProtKB-SubCell"/>
</dbReference>
<dbReference type="Proteomes" id="UP000799776">
    <property type="component" value="Unassembled WGS sequence"/>
</dbReference>
<evidence type="ECO:0000256" key="12">
    <source>
        <dbReference type="ARBA" id="ARBA00023242"/>
    </source>
</evidence>
<name>A0A9P4HWZ7_9PEZI</name>
<comment type="subunit">
    <text evidence="3">Associates with DNA double-strand breaks.</text>
</comment>
<evidence type="ECO:0000313" key="21">
    <source>
        <dbReference type="Proteomes" id="UP000799776"/>
    </source>
</evidence>
<accession>A0A9P4HWZ7</accession>
<dbReference type="Gene3D" id="1.25.40.10">
    <property type="entry name" value="Tetratricopeptide repeat domain"/>
    <property type="match status" value="1"/>
</dbReference>
<dbReference type="InterPro" id="IPR003152">
    <property type="entry name" value="FATC_dom"/>
</dbReference>
<dbReference type="SMART" id="SM00802">
    <property type="entry name" value="UME"/>
    <property type="match status" value="1"/>
</dbReference>
<keyword evidence="5" id="KW-0723">Serine/threonine-protein kinase</keyword>
<dbReference type="PROSITE" id="PS50290">
    <property type="entry name" value="PI3_4_KINASE_3"/>
    <property type="match status" value="1"/>
</dbReference>
<keyword evidence="6" id="KW-0808">Transferase</keyword>
<dbReference type="PANTHER" id="PTHR11139">
    <property type="entry name" value="ATAXIA TELANGIECTASIA MUTATED ATM -RELATED"/>
    <property type="match status" value="1"/>
</dbReference>
<evidence type="ECO:0000256" key="13">
    <source>
        <dbReference type="ARBA" id="ARBA00025079"/>
    </source>
</evidence>
<evidence type="ECO:0000256" key="4">
    <source>
        <dbReference type="ARBA" id="ARBA00012513"/>
    </source>
</evidence>
<dbReference type="Pfam" id="PF08064">
    <property type="entry name" value="UME"/>
    <property type="match status" value="1"/>
</dbReference>
<dbReference type="InterPro" id="IPR036940">
    <property type="entry name" value="PI3/4_kinase_cat_sf"/>
</dbReference>
<evidence type="ECO:0000256" key="3">
    <source>
        <dbReference type="ARBA" id="ARBA00011370"/>
    </source>
</evidence>
<dbReference type="Pfam" id="PF23593">
    <property type="entry name" value="HEAT_ATR"/>
    <property type="match status" value="1"/>
</dbReference>
<dbReference type="PROSITE" id="PS00916">
    <property type="entry name" value="PI3_4_KINASE_2"/>
    <property type="match status" value="1"/>
</dbReference>
<dbReference type="Pfam" id="PF25030">
    <property type="entry name" value="M-HEAT_ATR"/>
    <property type="match status" value="1"/>
</dbReference>
<keyword evidence="21" id="KW-1185">Reference proteome</keyword>
<dbReference type="EMBL" id="ML978723">
    <property type="protein sequence ID" value="KAF2086780.1"/>
    <property type="molecule type" value="Genomic_DNA"/>
</dbReference>
<evidence type="ECO:0000256" key="10">
    <source>
        <dbReference type="ARBA" id="ARBA00022840"/>
    </source>
</evidence>
<comment type="catalytic activity">
    <reaction evidence="14">
        <text>L-threonyl-[protein] + ATP = O-phospho-L-threonyl-[protein] + ADP + H(+)</text>
        <dbReference type="Rhea" id="RHEA:46608"/>
        <dbReference type="Rhea" id="RHEA-COMP:11060"/>
        <dbReference type="Rhea" id="RHEA-COMP:11605"/>
        <dbReference type="ChEBI" id="CHEBI:15378"/>
        <dbReference type="ChEBI" id="CHEBI:30013"/>
        <dbReference type="ChEBI" id="CHEBI:30616"/>
        <dbReference type="ChEBI" id="CHEBI:61977"/>
        <dbReference type="ChEBI" id="CHEBI:456216"/>
        <dbReference type="EC" id="2.7.11.1"/>
    </reaction>
</comment>
<dbReference type="GO" id="GO:0005524">
    <property type="term" value="F:ATP binding"/>
    <property type="evidence" value="ECO:0007669"/>
    <property type="project" value="UniProtKB-KW"/>
</dbReference>
<dbReference type="GO" id="GO:0005694">
    <property type="term" value="C:chromosome"/>
    <property type="evidence" value="ECO:0007669"/>
    <property type="project" value="TreeGrafter"/>
</dbReference>
<comment type="caution">
    <text evidence="20">The sequence shown here is derived from an EMBL/GenBank/DDBJ whole genome shotgun (WGS) entry which is preliminary data.</text>
</comment>
<dbReference type="PROSITE" id="PS51190">
    <property type="entry name" value="FATC"/>
    <property type="match status" value="1"/>
</dbReference>
<evidence type="ECO:0000256" key="14">
    <source>
        <dbReference type="ARBA" id="ARBA00047899"/>
    </source>
</evidence>
<keyword evidence="8" id="KW-0227">DNA damage</keyword>
<evidence type="ECO:0000259" key="17">
    <source>
        <dbReference type="PROSITE" id="PS50290"/>
    </source>
</evidence>
<feature type="region of interest" description="Disordered" evidence="16">
    <location>
        <begin position="1"/>
        <end position="30"/>
    </location>
</feature>
<keyword evidence="12" id="KW-0539">Nucleus</keyword>
<dbReference type="EC" id="2.7.11.1" evidence="4"/>
<comment type="similarity">
    <text evidence="2">Belongs to the PI3/PI4-kinase family. ATM subfamily.</text>
</comment>
<evidence type="ECO:0000313" key="20">
    <source>
        <dbReference type="EMBL" id="KAF2086780.1"/>
    </source>
</evidence>
<dbReference type="InterPro" id="IPR012993">
    <property type="entry name" value="UME"/>
</dbReference>
<dbReference type="InterPro" id="IPR003151">
    <property type="entry name" value="PIK-rel_kinase_FAT"/>
</dbReference>
<dbReference type="GO" id="GO:0004674">
    <property type="term" value="F:protein serine/threonine kinase activity"/>
    <property type="evidence" value="ECO:0007669"/>
    <property type="project" value="UniProtKB-KW"/>
</dbReference>
<feature type="domain" description="FATC" evidence="19">
    <location>
        <begin position="1815"/>
        <end position="1847"/>
    </location>
</feature>
<dbReference type="InterPro" id="IPR000403">
    <property type="entry name" value="PI3/4_kinase_cat_dom"/>
</dbReference>
<keyword evidence="7" id="KW-0547">Nucleotide-binding</keyword>
<dbReference type="GO" id="GO:0000723">
    <property type="term" value="P:telomere maintenance"/>
    <property type="evidence" value="ECO:0007669"/>
    <property type="project" value="TreeGrafter"/>
</dbReference>
<comment type="function">
    <text evidence="13">Serine/threonine protein kinase which activates checkpoint signaling upon genotoxic stresses such as ionizing radiation (IR), ultraviolet light (UV), or DNA replication stalling, thereby acting as a DNA damage sensor. Recognizes the substrate consensus sequence [ST]-Q. Phosphorylates histone H2A to form H2AS128ph (gamma-H2A) at sites of DNA damage, involved in the regulation of DNA damage response mechanism. Required for the control of telomere length and genome stability.</text>
</comment>
<evidence type="ECO:0000259" key="19">
    <source>
        <dbReference type="PROSITE" id="PS51190"/>
    </source>
</evidence>
<dbReference type="PANTHER" id="PTHR11139:SF125">
    <property type="entry name" value="SERINE_THREONINE-PROTEIN KINASE MEC1"/>
    <property type="match status" value="1"/>
</dbReference>
<dbReference type="Pfam" id="PF02259">
    <property type="entry name" value="FAT"/>
    <property type="match status" value="1"/>
</dbReference>
<dbReference type="InterPro" id="IPR018936">
    <property type="entry name" value="PI3/4_kinase_CS"/>
</dbReference>
<evidence type="ECO:0000259" key="18">
    <source>
        <dbReference type="PROSITE" id="PS51189"/>
    </source>
</evidence>
<dbReference type="Pfam" id="PF02260">
    <property type="entry name" value="FATC"/>
    <property type="match status" value="1"/>
</dbReference>
<proteinExistence type="inferred from homology"/>
<evidence type="ECO:0000256" key="8">
    <source>
        <dbReference type="ARBA" id="ARBA00022763"/>
    </source>
</evidence>
<dbReference type="Gene3D" id="1.10.1070.11">
    <property type="entry name" value="Phosphatidylinositol 3-/4-kinase, catalytic domain"/>
    <property type="match status" value="1"/>
</dbReference>
<dbReference type="SUPFAM" id="SSF48371">
    <property type="entry name" value="ARM repeat"/>
    <property type="match status" value="1"/>
</dbReference>
<dbReference type="Gene3D" id="3.30.1010.10">
    <property type="entry name" value="Phosphatidylinositol 3-kinase Catalytic Subunit, Chain A, domain 4"/>
    <property type="match status" value="1"/>
</dbReference>
<dbReference type="InterPro" id="IPR056802">
    <property type="entry name" value="ATR-like_M-HEAT"/>
</dbReference>
<dbReference type="SUPFAM" id="SSF48452">
    <property type="entry name" value="TPR-like"/>
    <property type="match status" value="1"/>
</dbReference>
<evidence type="ECO:0000256" key="7">
    <source>
        <dbReference type="ARBA" id="ARBA00022741"/>
    </source>
</evidence>
<reference evidence="20" key="1">
    <citation type="journal article" date="2020" name="Stud. Mycol.">
        <title>101 Dothideomycetes genomes: a test case for predicting lifestyles and emergence of pathogens.</title>
        <authorList>
            <person name="Haridas S."/>
            <person name="Albert R."/>
            <person name="Binder M."/>
            <person name="Bloem J."/>
            <person name="Labutti K."/>
            <person name="Salamov A."/>
            <person name="Andreopoulos B."/>
            <person name="Baker S."/>
            <person name="Barry K."/>
            <person name="Bills G."/>
            <person name="Bluhm B."/>
            <person name="Cannon C."/>
            <person name="Castanera R."/>
            <person name="Culley D."/>
            <person name="Daum C."/>
            <person name="Ezra D."/>
            <person name="Gonzalez J."/>
            <person name="Henrissat B."/>
            <person name="Kuo A."/>
            <person name="Liang C."/>
            <person name="Lipzen A."/>
            <person name="Lutzoni F."/>
            <person name="Magnuson J."/>
            <person name="Mondo S."/>
            <person name="Nolan M."/>
            <person name="Ohm R."/>
            <person name="Pangilinan J."/>
            <person name="Park H.-J."/>
            <person name="Ramirez L."/>
            <person name="Alfaro M."/>
            <person name="Sun H."/>
            <person name="Tritt A."/>
            <person name="Yoshinaga Y."/>
            <person name="Zwiers L.-H."/>
            <person name="Turgeon B."/>
            <person name="Goodwin S."/>
            <person name="Spatafora J."/>
            <person name="Crous P."/>
            <person name="Grigoriev I."/>
        </authorList>
    </citation>
    <scope>NUCLEOTIDE SEQUENCE</scope>
    <source>
        <strain evidence="20">CBS 121410</strain>
    </source>
</reference>
<dbReference type="InterPro" id="IPR057564">
    <property type="entry name" value="HEAT_ATR"/>
</dbReference>
<keyword evidence="10" id="KW-0067">ATP-binding</keyword>
<feature type="compositionally biased region" description="Basic and acidic residues" evidence="16">
    <location>
        <begin position="8"/>
        <end position="19"/>
    </location>
</feature>
<protein>
    <recommendedName>
        <fullName evidence="4">non-specific serine/threonine protein kinase</fullName>
        <ecNumber evidence="4">2.7.11.1</ecNumber>
    </recommendedName>
</protein>
<feature type="domain" description="FAT" evidence="18">
    <location>
        <begin position="827"/>
        <end position="1410"/>
    </location>
</feature>
<dbReference type="InterPro" id="IPR014009">
    <property type="entry name" value="PIK_FAT"/>
</dbReference>
<dbReference type="GO" id="GO:0000077">
    <property type="term" value="P:DNA damage checkpoint signaling"/>
    <property type="evidence" value="ECO:0007669"/>
    <property type="project" value="TreeGrafter"/>
</dbReference>
<sequence>MFESLQVESRDEFPESERPQKRRRLNANSSNDADQATLDVLLNETSKHLGAAVDGLENLSQIGRVLPVFLREEIPEEIRKFNRLKVLGFMKTLSERNNPGEQEALILAWGNVARTCGGDELNIAILELVNYLGNTHHLLCGVAYAELYSLAVEFQCTPAELLKPYWSSVAFEVVKDLIARPQKAQRLSDLLEISVNQLLLMTQVETLPYLVLTKKKDVLKRIASARGPKTTIQDVCMQPRRNLAAILSKLLLHPSANIEATAVDILSEVAPAFADFDLSNLIQTEPVLIACEMLKAAVGQEEEKKKEASMKPSRMLASFLDTHILGIMTFFSDVIDSPKEPHSMSERNRCLGAIEEMIKIAGIQVNIALPQIRACIQSAFDIPQLLKQAFSVWASLLTALDEEDLEPLIDQTFSVVAQHWRSFDDDLQVMAHKMISDLVRDHNDLLKSRVDMLPSLVGVPGLSKIESEIDRFRPKNSVESFQAFTLRCQDENAIVVIQALRELIPFLESNQRFIYDSAISQHPGPAISDICRAILDACTRFAESSSEIPILCAQCLGLIGCLDPSRTETVRARKDILVLSNFERANETIDFVAFFLESVLVKAFHSATNAKLQGFLAHAMQELLKFCGFNQVANYRPRSSQSSPVYQQWMEIPESVRNTLTPFLNSNYPIFHPAVGHGTWLRTFVYDLLRRGKGDNAGMVFPVFARVIRGQDLSIATFLLPFAAVNIILGGTEQEISDVASELLAVLEYEIHGFTARLVECSTNTTQNIFQVLDYMSKWLQEKRRGLTEAKILAARSGREYSGLEEQNAVAQISAIERILHSIPAEVISRRAVECGSYARALFHWEQYMRQLKGGRAAMDIDDPDREIHYQHLQHIYAQIDEPDSIDGISAHLQILDPNQQVLEHRKAGRWTAAQSWYEMLLAEKPCDVDYQYELVNCLRESGQYDSLLAHVATFRNSTAIQIPRILSLAAEASWNTGKWHTLEASLHKTPQLGSQDFNVGVGQALLALRDKDTEGFTASIYALREGVARGLSPSTTASLQACHDHMLKLHVVYEMEAIGGAEHNLGKRREDLLVTLDRRVDILGAYTADKQFILGVRRAVMQLSPREFSKLDIASVWLKSARLARKANLTSTAFDAVLHATRLGEDEAKIEHSRLLWKDGHHRKAIQNLEGAIKAQAFRSHDIMSNNGTDSMAEDPDQLRNKLAARAYLLLAKWLDQAGQTGSDTIIKNYNYAIKFFPRWEKGHYYLGKHYNKQLEGEKALPRSKRSLAANCGDTASLVISSYLRSLSYGSKYLYQTVPKLLTLWLDLGVEVRKEPGPQVTEREIQRLEREGNVAVLRALKLEQTNKQFKKYAIERLPAYIFYTALPQMITRISHPNQQIYDLLSRLIVKVASTYPHQSLWSLLAVVKSTSPDRSSRGVALLAKLRVNLKTLISQAQRLSDALLHACDATVDSRTARVSLSKDLGFSHKLAPCSMVVPVEKTLIASLPATQEVSVRNHKPFNGNITTISQFFDDVLVLSSLQRPRKLTVRGSDGRSYGLLCKPKDDLRKDQRLMEFNAMINRALIRDVESSKRRLDIKTYAVTPLNEECGAIEWVEGLKPMRDIIIKLYRQKGVPIDYNETKILLAEACADVRNLPIFTDRILKTFKPVLYEWFMETFPKPEAWFNARLKYTRTCAVMSIVGHVLGLGDRHGENVLLREENGGVFHVDFNCLFDKGLTFEKPELVPFRLTHNMVDAMGACGVEGPFRLAAELTLTQLRQNIDTLMTILETFLYDPTADFIGKKKRLVPGVPTTPEEVLESVNGKVRGLLRGESVPLSVEGYVDALINQARDPKNLAAMYIGWCAFF</sequence>
<dbReference type="SMART" id="SM01343">
    <property type="entry name" value="FATC"/>
    <property type="match status" value="1"/>
</dbReference>
<gene>
    <name evidence="20" type="ORF">K490DRAFT_74353</name>
</gene>
<dbReference type="InterPro" id="IPR011009">
    <property type="entry name" value="Kinase-like_dom_sf"/>
</dbReference>
<comment type="subcellular location">
    <subcellularLocation>
        <location evidence="1">Nucleus</location>
    </subcellularLocation>
</comment>
<evidence type="ECO:0000256" key="2">
    <source>
        <dbReference type="ARBA" id="ARBA00010769"/>
    </source>
</evidence>
<evidence type="ECO:0000256" key="5">
    <source>
        <dbReference type="ARBA" id="ARBA00022527"/>
    </source>
</evidence>
<dbReference type="GO" id="GO:0006281">
    <property type="term" value="P:DNA repair"/>
    <property type="evidence" value="ECO:0007669"/>
    <property type="project" value="UniProtKB-KW"/>
</dbReference>
<evidence type="ECO:0000256" key="11">
    <source>
        <dbReference type="ARBA" id="ARBA00023204"/>
    </source>
</evidence>
<dbReference type="SUPFAM" id="SSF56112">
    <property type="entry name" value="Protein kinase-like (PK-like)"/>
    <property type="match status" value="1"/>
</dbReference>
<evidence type="ECO:0000256" key="16">
    <source>
        <dbReference type="SAM" id="MobiDB-lite"/>
    </source>
</evidence>
<evidence type="ECO:0000256" key="1">
    <source>
        <dbReference type="ARBA" id="ARBA00004123"/>
    </source>
</evidence>
<dbReference type="FunFam" id="1.10.1070.11:FF:000031">
    <property type="entry name" value="Phosphatidyl inositol 3-kinase"/>
    <property type="match status" value="1"/>
</dbReference>
<dbReference type="InterPro" id="IPR050517">
    <property type="entry name" value="DDR_Repair_Kinase"/>
</dbReference>
<organism evidence="20 21">
    <name type="scientific">Saccharata proteae CBS 121410</name>
    <dbReference type="NCBI Taxonomy" id="1314787"/>
    <lineage>
        <taxon>Eukaryota</taxon>
        <taxon>Fungi</taxon>
        <taxon>Dikarya</taxon>
        <taxon>Ascomycota</taxon>
        <taxon>Pezizomycotina</taxon>
        <taxon>Dothideomycetes</taxon>
        <taxon>Dothideomycetes incertae sedis</taxon>
        <taxon>Botryosphaeriales</taxon>
        <taxon>Saccharataceae</taxon>
        <taxon>Saccharata</taxon>
    </lineage>
</organism>
<dbReference type="CDD" id="cd00892">
    <property type="entry name" value="PIKKc_ATR"/>
    <property type="match status" value="1"/>
</dbReference>
<dbReference type="Pfam" id="PF00454">
    <property type="entry name" value="PI3_PI4_kinase"/>
    <property type="match status" value="1"/>
</dbReference>
<evidence type="ECO:0000256" key="9">
    <source>
        <dbReference type="ARBA" id="ARBA00022777"/>
    </source>
</evidence>
<dbReference type="SMART" id="SM00146">
    <property type="entry name" value="PI3Kc"/>
    <property type="match status" value="1"/>
</dbReference>
<keyword evidence="9" id="KW-0418">Kinase</keyword>
<dbReference type="InterPro" id="IPR011990">
    <property type="entry name" value="TPR-like_helical_dom_sf"/>
</dbReference>
<dbReference type="PROSITE" id="PS51189">
    <property type="entry name" value="FAT"/>
    <property type="match status" value="1"/>
</dbReference>
<comment type="catalytic activity">
    <reaction evidence="15">
        <text>L-seryl-[protein] + ATP = O-phospho-L-seryl-[protein] + ADP + H(+)</text>
        <dbReference type="Rhea" id="RHEA:17989"/>
        <dbReference type="Rhea" id="RHEA-COMP:9863"/>
        <dbReference type="Rhea" id="RHEA-COMP:11604"/>
        <dbReference type="ChEBI" id="CHEBI:15378"/>
        <dbReference type="ChEBI" id="CHEBI:29999"/>
        <dbReference type="ChEBI" id="CHEBI:30616"/>
        <dbReference type="ChEBI" id="CHEBI:83421"/>
        <dbReference type="ChEBI" id="CHEBI:456216"/>
        <dbReference type="EC" id="2.7.11.1"/>
    </reaction>
</comment>